<dbReference type="AlphaFoldDB" id="A0A367GQG6"/>
<keyword evidence="1" id="KW-0812">Transmembrane</keyword>
<feature type="transmembrane region" description="Helical" evidence="1">
    <location>
        <begin position="309"/>
        <end position="330"/>
    </location>
</feature>
<evidence type="ECO:0000259" key="2">
    <source>
        <dbReference type="Pfam" id="PF07695"/>
    </source>
</evidence>
<feature type="transmembrane region" description="Helical" evidence="1">
    <location>
        <begin position="268"/>
        <end position="288"/>
    </location>
</feature>
<reference evidence="3 4" key="1">
    <citation type="submission" date="2018-05" db="EMBL/GenBank/DDBJ databases">
        <title>Mucilaginibacter hurinus sp. nov., isolated from briquette warehouse soil.</title>
        <authorList>
            <person name="Choi L."/>
        </authorList>
    </citation>
    <scope>NUCLEOTIDE SEQUENCE [LARGE SCALE GENOMIC DNA]</scope>
    <source>
        <strain evidence="3 4">ZR32</strain>
    </source>
</reference>
<dbReference type="GO" id="GO:0006355">
    <property type="term" value="P:regulation of DNA-templated transcription"/>
    <property type="evidence" value="ECO:0007669"/>
    <property type="project" value="InterPro"/>
</dbReference>
<dbReference type="Pfam" id="PF07695">
    <property type="entry name" value="7TMR-DISM_7TM"/>
    <property type="match status" value="1"/>
</dbReference>
<keyword evidence="1" id="KW-0472">Membrane</keyword>
<accession>A0A367GQG6</accession>
<feature type="transmembrane region" description="Helical" evidence="1">
    <location>
        <begin position="194"/>
        <end position="216"/>
    </location>
</feature>
<dbReference type="Proteomes" id="UP000253209">
    <property type="component" value="Unassembled WGS sequence"/>
</dbReference>
<sequence>MPNRYVVSILMKNNKVFRDLICRLRNTFLLFCTLFVFDSRAQTLPGTRFVKIINYSVLPESGYSLNDVRSQKHNSFHTQSMQPSKTDAYWIKLNIYNPYPNNELYVFALSQQINYKLYHFDAISNAWVSQSVGLNAYTGIRMHGKVPVTLAAKALNTFYLRVDVQDLRSYNVNLNPALVFEKKLSYDTNEQMVVAAYIICCFILFSFALYNLYLFYIFKDKAYLYYVVVQVGAIIYLTADKLIMNIFLPLKVYNMYADGIGRVYYMDINLFFEHIGVVIMLCGFVRFTQTFLNTRVAAPLYHKLLNIHFYVYIIIEVIPCLIIISGLYFLQITPLVNIYILIMVASCVAAAIAIYRKGQRIAKYFLSAYLLPMIFTSGAALYNIVYNAGSPYLPEAAIISQIFTLAIALVARVKIINEELRKKDIEAVQLAADVKLAEYQRLLAEEENKTINLTIALEKEHNQLLKQQLESNQRELMGNSLHLQQKNRLLADLTEKVHKMDAGTLYANNEALKSIQSTLKDGRYLDDEWDKFKLHFEQVHPDFFKSLLKQHPNLTKYELRLYAYFHINLSTKEIAAMLNIAPSSVRQAKARLNKKMNSR</sequence>
<dbReference type="InterPro" id="IPR016032">
    <property type="entry name" value="Sig_transdc_resp-reg_C-effctor"/>
</dbReference>
<comment type="caution">
    <text evidence="3">The sequence shown here is derived from an EMBL/GenBank/DDBJ whole genome shotgun (WGS) entry which is preliminary data.</text>
</comment>
<feature type="transmembrane region" description="Helical" evidence="1">
    <location>
        <begin position="336"/>
        <end position="355"/>
    </location>
</feature>
<name>A0A367GQG6_9SPHI</name>
<keyword evidence="1" id="KW-1133">Transmembrane helix</keyword>
<evidence type="ECO:0000256" key="1">
    <source>
        <dbReference type="SAM" id="Phobius"/>
    </source>
</evidence>
<feature type="transmembrane region" description="Helical" evidence="1">
    <location>
        <begin position="392"/>
        <end position="413"/>
    </location>
</feature>
<dbReference type="EMBL" id="QGDC01000003">
    <property type="protein sequence ID" value="RCH55707.1"/>
    <property type="molecule type" value="Genomic_DNA"/>
</dbReference>
<dbReference type="GO" id="GO:0003677">
    <property type="term" value="F:DNA binding"/>
    <property type="evidence" value="ECO:0007669"/>
    <property type="project" value="InterPro"/>
</dbReference>
<feature type="domain" description="7TM-DISM receptor extracellular" evidence="2">
    <location>
        <begin position="198"/>
        <end position="412"/>
    </location>
</feature>
<protein>
    <recommendedName>
        <fullName evidence="2">7TM-DISM receptor extracellular domain-containing protein</fullName>
    </recommendedName>
</protein>
<dbReference type="SUPFAM" id="SSF46894">
    <property type="entry name" value="C-terminal effector domain of the bipartite response regulators"/>
    <property type="match status" value="1"/>
</dbReference>
<dbReference type="InterPro" id="IPR011623">
    <property type="entry name" value="7TMR_DISM_rcpt_extracell_dom1"/>
</dbReference>
<organism evidence="3 4">
    <name type="scientific">Mucilaginibacter hurinus</name>
    <dbReference type="NCBI Taxonomy" id="2201324"/>
    <lineage>
        <taxon>Bacteria</taxon>
        <taxon>Pseudomonadati</taxon>
        <taxon>Bacteroidota</taxon>
        <taxon>Sphingobacteriia</taxon>
        <taxon>Sphingobacteriales</taxon>
        <taxon>Sphingobacteriaceae</taxon>
        <taxon>Mucilaginibacter</taxon>
    </lineage>
</organism>
<keyword evidence="4" id="KW-1185">Reference proteome</keyword>
<gene>
    <name evidence="3" type="ORF">DJ568_07425</name>
</gene>
<feature type="transmembrane region" description="Helical" evidence="1">
    <location>
        <begin position="223"/>
        <end position="248"/>
    </location>
</feature>
<proteinExistence type="predicted"/>
<feature type="transmembrane region" description="Helical" evidence="1">
    <location>
        <begin position="367"/>
        <end position="386"/>
    </location>
</feature>
<evidence type="ECO:0000313" key="4">
    <source>
        <dbReference type="Proteomes" id="UP000253209"/>
    </source>
</evidence>
<evidence type="ECO:0000313" key="3">
    <source>
        <dbReference type="EMBL" id="RCH55707.1"/>
    </source>
</evidence>